<evidence type="ECO:0000313" key="5">
    <source>
        <dbReference type="Proteomes" id="UP000831963"/>
    </source>
</evidence>
<evidence type="ECO:0000259" key="3">
    <source>
        <dbReference type="PROSITE" id="PS50234"/>
    </source>
</evidence>
<dbReference type="EMBL" id="CP078077">
    <property type="protein sequence ID" value="UPL15697.1"/>
    <property type="molecule type" value="Genomic_DNA"/>
</dbReference>
<dbReference type="SMART" id="SM00327">
    <property type="entry name" value="VWA"/>
    <property type="match status" value="1"/>
</dbReference>
<dbReference type="PANTHER" id="PTHR34819">
    <property type="entry name" value="LARGE CYSTEINE-RICH PERIPLASMIC PROTEIN OMCB"/>
    <property type="match status" value="1"/>
</dbReference>
<dbReference type="InterPro" id="IPR002035">
    <property type="entry name" value="VWF_A"/>
</dbReference>
<dbReference type="InterPro" id="IPR036465">
    <property type="entry name" value="vWFA_dom_sf"/>
</dbReference>
<keyword evidence="5" id="KW-1185">Reference proteome</keyword>
<feature type="region of interest" description="Disordered" evidence="1">
    <location>
        <begin position="1083"/>
        <end position="1131"/>
    </location>
</feature>
<evidence type="ECO:0000256" key="2">
    <source>
        <dbReference type="SAM" id="Phobius"/>
    </source>
</evidence>
<gene>
    <name evidence="4" type="ORF">KV396_14945</name>
</gene>
<dbReference type="SUPFAM" id="SSF53300">
    <property type="entry name" value="vWA-like"/>
    <property type="match status" value="1"/>
</dbReference>
<dbReference type="Gene3D" id="2.60.40.740">
    <property type="match status" value="3"/>
</dbReference>
<evidence type="ECO:0000256" key="1">
    <source>
        <dbReference type="SAM" id="MobiDB-lite"/>
    </source>
</evidence>
<name>A0ABY4ISU4_9MICO</name>
<dbReference type="InterPro" id="IPR051172">
    <property type="entry name" value="Chlamydia_OmcB"/>
</dbReference>
<sequence>MSGVLGVNARPYSDSIRRKSLAMLVVLATAFMTLLGAVPSAQAVVPVPAADTAVISVKVGGDRAAGSTGAAQGLAGVQLSLFGAGTASSQPTPTGFTQGASGAQYDSTWSWTTCVSDADGDCNFTIPIRPGAPSATGVPQDTRFWVAQTGTSPEGWYSNPDVRVGGFGAAPEFDIDYRFRTDTQLRAGVTYLSTTPMTATAALENPDLGFMRVRTDDNTPGQGQGANVTRTTGVFNQSRVNPALPLGQCGLNVAIVADTSGSLGDAGIASLKETMGEFVDAFRGSPTTMSLFSFSQVSPGNGATNNPTPLPVTTAAEADAFKAQYAGWVSGGGTNWDRGLAAAANSGNPYDLVVMLTDGNPTTYSEQPNAGSSAFNSMQDVDAGIFSANQLKAQGSHVIALGVGPALTPASAYNLRAISGTVENEDYIRAADFDQASEYLASLAANCDASLQVQKMIVPEGGTIAQATPGENWEMAATTTAAGVSLVGDTTALTSADGTVDFGIAYTAPATSGAVQVLETQQTGYELFPVAGSNAVCTNQETGAAITVTNAGTTANPGFGVNTQQGTQVSCIIYNTPVSVPADPGFTLTKTSDPVSGSEVNGGDTITYTVTGTNTGATVLDPVTITDDLSEVLNNATLTGTPTASQGAAPVLTGDELAWTGSLAVGASITLTYTVTLDADVPAGTIINNVVEGSATPPGLPPITPPPVETEHPVPGFELTKVSDPVSGTAVAAGDTITYTVTGTNTGATVLDPVTITDDLSQVLNNATLTGTPTASQGAAPAVTGTTLTWNGTLAVGASVTLTYTVTLNDDVPAGTIINNVAEGSATPPGLPPITPPPVETEHPVPGFTLTKTSDPVSGTSVNGGDSITYTVTGTNAGGTVLDPVTITDDLTEVLNNATLTGTPTASQGAAPVLDGNELTWNGSLAVGESVVLTYTVTLNADVPAGTIINNVAEGSATPPGLPPITPPPVETEHPVPGFTLTKTSDPIPGTLVRGGDTITYTVTGTNTGATVLDPVIITDDMSQVLNHAELTGTPTASLGAAPVLTGTTLTWNGSLAVGEAVVLTYTVTLDADVPPATVVNNHVEGSATPPGLPPIVPPPVETEHPTPGAPGFSLTKTSDPESGSAVRGGDTITYTVTGTNTGALVLDPVTITDDLSEVLNNAELTGTPSASLGSAPLLDGATLTWNGSLAVGESVTLTYTVTLNADVPAGTIVNNVASGSATPPGLPPITPPPVETEHPVPGFTIAKTSDPASGTRVNGGDRITYTVTGTNTGATVLDPVVLTDDMSKVLNHADLTGTPTAAVNGDAAPAPTLAGTTLSWTGTLPIGAQVVVTYTVTVDANVPGGVIVNNHLEGSATPPGLPPIVPPPVETTHETPPGPGLAITGGEIATGVVLTALLLLGAGALLVSVRRRREGANA</sequence>
<dbReference type="CDD" id="cd00198">
    <property type="entry name" value="vWFA"/>
    <property type="match status" value="1"/>
</dbReference>
<dbReference type="NCBIfam" id="TIGR04226">
    <property type="entry name" value="RrgB_K2N_iso_D2"/>
    <property type="match status" value="2"/>
</dbReference>
<reference evidence="4 5" key="1">
    <citation type="submission" date="2021-06" db="EMBL/GenBank/DDBJ databases">
        <title>Genome-based taxonomic framework of Microbacterium strains isolated from marine environment, the description of four new species and reclassification of four preexisting species.</title>
        <authorList>
            <person name="Lee S.D."/>
            <person name="Kim S.-M."/>
            <person name="Byeon Y.-S."/>
            <person name="Yang H.L."/>
            <person name="Kim I.S."/>
        </authorList>
    </citation>
    <scope>NUCLEOTIDE SEQUENCE [LARGE SCALE GENOMIC DNA]</scope>
    <source>
        <strain evidence="4 5">SSW1-36</strain>
    </source>
</reference>
<keyword evidence="2" id="KW-1133">Transmembrane helix</keyword>
<organism evidence="4 5">
    <name type="scientific">Microbacterium galbinum</name>
    <dbReference type="NCBI Taxonomy" id="2851646"/>
    <lineage>
        <taxon>Bacteria</taxon>
        <taxon>Bacillati</taxon>
        <taxon>Actinomycetota</taxon>
        <taxon>Actinomycetes</taxon>
        <taxon>Micrococcales</taxon>
        <taxon>Microbacteriaceae</taxon>
        <taxon>Microbacterium</taxon>
    </lineage>
</organism>
<feature type="region of interest" description="Disordered" evidence="1">
    <location>
        <begin position="1354"/>
        <end position="1379"/>
    </location>
</feature>
<protein>
    <submittedName>
        <fullName evidence="4">DUF11 domain-containing protein</fullName>
    </submittedName>
</protein>
<dbReference type="PROSITE" id="PS50234">
    <property type="entry name" value="VWFA"/>
    <property type="match status" value="1"/>
</dbReference>
<dbReference type="Gene3D" id="3.40.50.410">
    <property type="entry name" value="von Willebrand factor, type A domain"/>
    <property type="match status" value="1"/>
</dbReference>
<dbReference type="Proteomes" id="UP000831963">
    <property type="component" value="Chromosome"/>
</dbReference>
<evidence type="ECO:0000313" key="4">
    <source>
        <dbReference type="EMBL" id="UPL15697.1"/>
    </source>
</evidence>
<feature type="compositionally biased region" description="Pro residues" evidence="1">
    <location>
        <begin position="1091"/>
        <end position="1101"/>
    </location>
</feature>
<feature type="transmembrane region" description="Helical" evidence="2">
    <location>
        <begin position="1389"/>
        <end position="1410"/>
    </location>
</feature>
<proteinExistence type="predicted"/>
<feature type="domain" description="VWFA" evidence="3">
    <location>
        <begin position="252"/>
        <end position="443"/>
    </location>
</feature>
<dbReference type="Pfam" id="PF25549">
    <property type="entry name" value="DUF7927"/>
    <property type="match status" value="6"/>
</dbReference>
<keyword evidence="2" id="KW-0472">Membrane</keyword>
<dbReference type="Pfam" id="PF00092">
    <property type="entry name" value="VWA"/>
    <property type="match status" value="1"/>
</dbReference>
<accession>A0ABY4ISU4</accession>
<feature type="compositionally biased region" description="Pro residues" evidence="1">
    <location>
        <begin position="1360"/>
        <end position="1370"/>
    </location>
</feature>
<dbReference type="InterPro" id="IPR026466">
    <property type="entry name" value="Fim_isopep_form_D2_dom"/>
</dbReference>
<dbReference type="InterPro" id="IPR057687">
    <property type="entry name" value="DUF7927"/>
</dbReference>
<keyword evidence="2" id="KW-0812">Transmembrane</keyword>